<comment type="caution">
    <text evidence="1">The sequence shown here is derived from an EMBL/GenBank/DDBJ whole genome shotgun (WGS) entry which is preliminary data.</text>
</comment>
<reference evidence="1 2" key="1">
    <citation type="submission" date="2023-03" db="EMBL/GenBank/DDBJ databases">
        <title>High recombination rates correlate with genetic variation in Cardiocondyla obscurior ants.</title>
        <authorList>
            <person name="Errbii M."/>
        </authorList>
    </citation>
    <scope>NUCLEOTIDE SEQUENCE [LARGE SCALE GENOMIC DNA]</scope>
    <source>
        <strain evidence="1">Alpha-2009</strain>
        <tissue evidence="1">Whole body</tissue>
    </source>
</reference>
<dbReference type="AlphaFoldDB" id="A0AAW2G335"/>
<evidence type="ECO:0000313" key="2">
    <source>
        <dbReference type="Proteomes" id="UP001430953"/>
    </source>
</evidence>
<dbReference type="EMBL" id="JADYXP020000006">
    <property type="protein sequence ID" value="KAL0121985.1"/>
    <property type="molecule type" value="Genomic_DNA"/>
</dbReference>
<organism evidence="1 2">
    <name type="scientific">Cardiocondyla obscurior</name>
    <dbReference type="NCBI Taxonomy" id="286306"/>
    <lineage>
        <taxon>Eukaryota</taxon>
        <taxon>Metazoa</taxon>
        <taxon>Ecdysozoa</taxon>
        <taxon>Arthropoda</taxon>
        <taxon>Hexapoda</taxon>
        <taxon>Insecta</taxon>
        <taxon>Pterygota</taxon>
        <taxon>Neoptera</taxon>
        <taxon>Endopterygota</taxon>
        <taxon>Hymenoptera</taxon>
        <taxon>Apocrita</taxon>
        <taxon>Aculeata</taxon>
        <taxon>Formicoidea</taxon>
        <taxon>Formicidae</taxon>
        <taxon>Myrmicinae</taxon>
        <taxon>Cardiocondyla</taxon>
    </lineage>
</organism>
<proteinExistence type="predicted"/>
<dbReference type="Proteomes" id="UP001430953">
    <property type="component" value="Unassembled WGS sequence"/>
</dbReference>
<accession>A0AAW2G335</accession>
<protein>
    <recommendedName>
        <fullName evidence="3">Secreted protein</fullName>
    </recommendedName>
</protein>
<sequence>MYIYICVCVYVCVCVCIIERILRTSFTFSLLTQIYAIRCVSRFDAPKIAHVAADDQSRRNRFPLDTRNFEPTSTVSLGTPRLRRHIMPACARRRATVRTTST</sequence>
<evidence type="ECO:0000313" key="1">
    <source>
        <dbReference type="EMBL" id="KAL0121985.1"/>
    </source>
</evidence>
<evidence type="ECO:0008006" key="3">
    <source>
        <dbReference type="Google" id="ProtNLM"/>
    </source>
</evidence>
<keyword evidence="2" id="KW-1185">Reference proteome</keyword>
<name>A0AAW2G335_9HYME</name>
<gene>
    <name evidence="1" type="ORF">PUN28_007052</name>
</gene>